<organism evidence="2 3">
    <name type="scientific">Porphyromonas endodontalis (strain ATCC 35406 / DSM 24491 / JCM 8526 / CCUG 16442 / BCRC 14492 / NCTC 13058 / HG 370)</name>
    <name type="common">Bacteroides endodontalis</name>
    <dbReference type="NCBI Taxonomy" id="553175"/>
    <lineage>
        <taxon>Bacteria</taxon>
        <taxon>Pseudomonadati</taxon>
        <taxon>Bacteroidota</taxon>
        <taxon>Bacteroidia</taxon>
        <taxon>Bacteroidales</taxon>
        <taxon>Porphyromonadaceae</taxon>
        <taxon>Porphyromonas</taxon>
    </lineage>
</organism>
<evidence type="ECO:0000256" key="1">
    <source>
        <dbReference type="SAM" id="SignalP"/>
    </source>
</evidence>
<dbReference type="eggNOG" id="ENOG5033WI5">
    <property type="taxonomic scope" value="Bacteria"/>
</dbReference>
<sequence length="232" mass="26038">MYAMKSKTLSLGIALAFTLLCTACGGQKNDQAGSSDSTQMGAIALPELAEGDEVVFENEDMRIVKGETIETEGGVYNIIEVQPKRSDIKNFKVEGTVLDFEGVVGHTLLTSEGTDVVGALYLHDLTTGKEVMPIDLPFDSSLGVEVADDNMFFFYTNDSEFPTMSWNERKGVWVDQNDVYDFLRNNQLKEMQEKVKEYIFDGFTLRALQMVEVKINERLVNPLSEYKWSPIE</sequence>
<evidence type="ECO:0000313" key="3">
    <source>
        <dbReference type="Proteomes" id="UP000004295"/>
    </source>
</evidence>
<dbReference type="EMBL" id="ACNN01000012">
    <property type="protein sequence ID" value="EEN83194.1"/>
    <property type="molecule type" value="Genomic_DNA"/>
</dbReference>
<feature type="signal peptide" evidence="1">
    <location>
        <begin position="1"/>
        <end position="23"/>
    </location>
</feature>
<dbReference type="STRING" id="553175.POREN0001_0981"/>
<comment type="caution">
    <text evidence="2">The sequence shown here is derived from an EMBL/GenBank/DDBJ whole genome shotgun (WGS) entry which is preliminary data.</text>
</comment>
<reference evidence="2 3" key="1">
    <citation type="submission" date="2009-04" db="EMBL/GenBank/DDBJ databases">
        <authorList>
            <person name="Sebastian Y."/>
            <person name="Madupu R."/>
            <person name="Durkin A.S."/>
            <person name="Torralba M."/>
            <person name="Methe B."/>
            <person name="Sutton G.G."/>
            <person name="Strausberg R.L."/>
            <person name="Nelson K.E."/>
        </authorList>
    </citation>
    <scope>NUCLEOTIDE SEQUENCE [LARGE SCALE GENOMIC DNA]</scope>
    <source>
        <strain evidence="3">ATCC 35406 / BCRC 14492 / JCM 8526 / NCTC 13058 / HG 370</strain>
    </source>
</reference>
<keyword evidence="3" id="KW-1185">Reference proteome</keyword>
<evidence type="ECO:0008006" key="4">
    <source>
        <dbReference type="Google" id="ProtNLM"/>
    </source>
</evidence>
<protein>
    <recommendedName>
        <fullName evidence="4">Lipoprotein</fullName>
    </recommendedName>
</protein>
<name>C3J941_POREA</name>
<keyword evidence="1" id="KW-0732">Signal</keyword>
<gene>
    <name evidence="2" type="ORF">POREN0001_0981</name>
</gene>
<dbReference type="AlphaFoldDB" id="C3J941"/>
<accession>C3J941</accession>
<proteinExistence type="predicted"/>
<feature type="chain" id="PRO_5002926306" description="Lipoprotein" evidence="1">
    <location>
        <begin position="24"/>
        <end position="232"/>
    </location>
</feature>
<dbReference type="Proteomes" id="UP000004295">
    <property type="component" value="Unassembled WGS sequence"/>
</dbReference>
<evidence type="ECO:0000313" key="2">
    <source>
        <dbReference type="EMBL" id="EEN83194.1"/>
    </source>
</evidence>